<dbReference type="Gene3D" id="3.40.50.920">
    <property type="match status" value="1"/>
</dbReference>
<dbReference type="EC" id="1.2.7.1" evidence="2"/>
<dbReference type="EMBL" id="VSSQ01042018">
    <property type="protein sequence ID" value="MPM95539.1"/>
    <property type="molecule type" value="Genomic_DNA"/>
</dbReference>
<proteinExistence type="predicted"/>
<feature type="domain" description="Pyruvate:ferredoxin oxidoreductase core" evidence="1">
    <location>
        <begin position="2"/>
        <end position="93"/>
    </location>
</feature>
<dbReference type="SUPFAM" id="SSF52922">
    <property type="entry name" value="TK C-terminal domain-like"/>
    <property type="match status" value="1"/>
</dbReference>
<reference evidence="2" key="1">
    <citation type="submission" date="2019-08" db="EMBL/GenBank/DDBJ databases">
        <authorList>
            <person name="Kucharzyk K."/>
            <person name="Murdoch R.W."/>
            <person name="Higgins S."/>
            <person name="Loffler F."/>
        </authorList>
    </citation>
    <scope>NUCLEOTIDE SEQUENCE</scope>
</reference>
<dbReference type="GO" id="GO:0019164">
    <property type="term" value="F:pyruvate synthase activity"/>
    <property type="evidence" value="ECO:0007669"/>
    <property type="project" value="UniProtKB-EC"/>
</dbReference>
<dbReference type="InterPro" id="IPR009014">
    <property type="entry name" value="Transketo_C/PFOR_II"/>
</dbReference>
<dbReference type="InterPro" id="IPR033412">
    <property type="entry name" value="PFOR_II"/>
</dbReference>
<protein>
    <submittedName>
        <fullName evidence="2">Pyruvate synthase subunit PorA</fullName>
        <ecNumber evidence="2">1.2.7.1</ecNumber>
    </submittedName>
</protein>
<dbReference type="PANTHER" id="PTHR32154:SF0">
    <property type="entry name" value="PYRUVATE-FLAVODOXIN OXIDOREDUCTASE-RELATED"/>
    <property type="match status" value="1"/>
</dbReference>
<gene>
    <name evidence="2" type="primary">porA_8</name>
    <name evidence="2" type="ORF">SDC9_142694</name>
</gene>
<dbReference type="GO" id="GO:0006979">
    <property type="term" value="P:response to oxidative stress"/>
    <property type="evidence" value="ECO:0007669"/>
    <property type="project" value="TreeGrafter"/>
</dbReference>
<name>A0A645E1V7_9ZZZZ</name>
<dbReference type="PANTHER" id="PTHR32154">
    <property type="entry name" value="PYRUVATE-FLAVODOXIN OXIDOREDUCTASE-RELATED"/>
    <property type="match status" value="1"/>
</dbReference>
<evidence type="ECO:0000313" key="2">
    <source>
        <dbReference type="EMBL" id="MPM95539.1"/>
    </source>
</evidence>
<dbReference type="InterPro" id="IPR050722">
    <property type="entry name" value="Pyruvate:ferred/Flavod_OxRd"/>
</dbReference>
<dbReference type="AlphaFoldDB" id="A0A645E1V7"/>
<sequence length="119" mass="13208">MVGTSRMVVDQLRAEGKKVGLIKVRSLRPFPTEYFASIKNKYKAIGVMERDISFGYEGAVFTEIKGAMYGTSTTPMINFVVGLGGKDISKENISTAYEKLFNIASGKVEKKIQFLGARW</sequence>
<evidence type="ECO:0000259" key="1">
    <source>
        <dbReference type="Pfam" id="PF17147"/>
    </source>
</evidence>
<keyword evidence="2" id="KW-0560">Oxidoreductase</keyword>
<organism evidence="2">
    <name type="scientific">bioreactor metagenome</name>
    <dbReference type="NCBI Taxonomy" id="1076179"/>
    <lineage>
        <taxon>unclassified sequences</taxon>
        <taxon>metagenomes</taxon>
        <taxon>ecological metagenomes</taxon>
    </lineage>
</organism>
<accession>A0A645E1V7</accession>
<keyword evidence="2" id="KW-0670">Pyruvate</keyword>
<comment type="caution">
    <text evidence="2">The sequence shown here is derived from an EMBL/GenBank/DDBJ whole genome shotgun (WGS) entry which is preliminary data.</text>
</comment>
<dbReference type="Pfam" id="PF17147">
    <property type="entry name" value="PFOR_II"/>
    <property type="match status" value="1"/>
</dbReference>